<evidence type="ECO:0000256" key="6">
    <source>
        <dbReference type="ARBA" id="ARBA00049117"/>
    </source>
</evidence>
<evidence type="ECO:0000256" key="3">
    <source>
        <dbReference type="ARBA" id="ARBA00023186"/>
    </source>
</evidence>
<dbReference type="KEGG" id="bfz:BAU07_01235"/>
<dbReference type="InterPro" id="IPR011629">
    <property type="entry name" value="CobW-like_C"/>
</dbReference>
<organism evidence="9 10">
    <name type="scientific">Bordetella flabilis</name>
    <dbReference type="NCBI Taxonomy" id="463014"/>
    <lineage>
        <taxon>Bacteria</taxon>
        <taxon>Pseudomonadati</taxon>
        <taxon>Pseudomonadota</taxon>
        <taxon>Betaproteobacteria</taxon>
        <taxon>Burkholderiales</taxon>
        <taxon>Alcaligenaceae</taxon>
        <taxon>Bordetella</taxon>
    </lineage>
</organism>
<evidence type="ECO:0000256" key="4">
    <source>
        <dbReference type="ARBA" id="ARBA00034320"/>
    </source>
</evidence>
<dbReference type="GO" id="GO:0005737">
    <property type="term" value="C:cytoplasm"/>
    <property type="evidence" value="ECO:0007669"/>
    <property type="project" value="TreeGrafter"/>
</dbReference>
<dbReference type="PANTHER" id="PTHR13748:SF62">
    <property type="entry name" value="COBW DOMAIN-CONTAINING PROTEIN"/>
    <property type="match status" value="1"/>
</dbReference>
<comment type="catalytic activity">
    <reaction evidence="6">
        <text>GTP + H2O = GDP + phosphate + H(+)</text>
        <dbReference type="Rhea" id="RHEA:19669"/>
        <dbReference type="ChEBI" id="CHEBI:15377"/>
        <dbReference type="ChEBI" id="CHEBI:15378"/>
        <dbReference type="ChEBI" id="CHEBI:37565"/>
        <dbReference type="ChEBI" id="CHEBI:43474"/>
        <dbReference type="ChEBI" id="CHEBI:58189"/>
    </reaction>
    <physiologicalReaction direction="left-to-right" evidence="6">
        <dbReference type="Rhea" id="RHEA:19670"/>
    </physiologicalReaction>
</comment>
<dbReference type="OrthoDB" id="9808822at2"/>
<reference evidence="9 10" key="1">
    <citation type="submission" date="2016-06" db="EMBL/GenBank/DDBJ databases">
        <title>Complete genome sequences of Bordetella bronchialis and Bordetella flabilis.</title>
        <authorList>
            <person name="LiPuma J.J."/>
            <person name="Spilker T."/>
        </authorList>
    </citation>
    <scope>NUCLEOTIDE SEQUENCE [LARGE SCALE GENOMIC DNA]</scope>
    <source>
        <strain evidence="9 10">AU10664</strain>
    </source>
</reference>
<dbReference type="Pfam" id="PF07683">
    <property type="entry name" value="CobW_C"/>
    <property type="match status" value="1"/>
</dbReference>
<gene>
    <name evidence="9" type="ORF">BAU07_01235</name>
</gene>
<dbReference type="InterPro" id="IPR036627">
    <property type="entry name" value="CobW-likC_sf"/>
</dbReference>
<dbReference type="GO" id="GO:0016787">
    <property type="term" value="F:hydrolase activity"/>
    <property type="evidence" value="ECO:0007669"/>
    <property type="project" value="UniProtKB-KW"/>
</dbReference>
<feature type="domain" description="CobW/HypB/UreG nucleotide-binding" evidence="7">
    <location>
        <begin position="10"/>
        <end position="190"/>
    </location>
</feature>
<proteinExistence type="inferred from homology"/>
<dbReference type="Gene3D" id="3.40.50.300">
    <property type="entry name" value="P-loop containing nucleotide triphosphate hydrolases"/>
    <property type="match status" value="1"/>
</dbReference>
<dbReference type="Proteomes" id="UP000091926">
    <property type="component" value="Chromosome"/>
</dbReference>
<keyword evidence="2" id="KW-0378">Hydrolase</keyword>
<sequence length="333" mass="34911">MDRPTPVDLVILSGFLGSGKTSLLVDFLARADAGDTGVIVNEAGEIGVDGAIVADGSDDVPMRMLANGCVCCSLRSGLVHTVNALLDAPRPPGRAALSRIILETSGLSRPGPIIASLADPELAARGLRLSVVTTYDCARGALGNEQFEEAAAQFAAAQRIVLTKTDTVPAATLPEHRRRAQALNPLAEIVAEPDRAQAVAQAFAGLPGTSVTTLALEALRRAGAEAGAMRHPRIRVWRGTVREPMAWATFSTWLDDLAGLCGDRLLRLKALLRVSDCAEPVLIQSVGTTFGMPRRMATLASEQDVLIVITRDVEAEALATLGADAPVVLTACP</sequence>
<dbReference type="PANTHER" id="PTHR13748">
    <property type="entry name" value="COBW-RELATED"/>
    <property type="match status" value="1"/>
</dbReference>
<accession>A0A193G7X7</accession>
<evidence type="ECO:0000259" key="8">
    <source>
        <dbReference type="Pfam" id="PF07683"/>
    </source>
</evidence>
<dbReference type="Pfam" id="PF02492">
    <property type="entry name" value="cobW"/>
    <property type="match status" value="1"/>
</dbReference>
<dbReference type="RefSeq" id="WP_066652956.1">
    <property type="nucleotide sequence ID" value="NZ_CBCSCL010000002.1"/>
</dbReference>
<protein>
    <submittedName>
        <fullName evidence="9">Cobalamin biosynthesis protein CobW</fullName>
    </submittedName>
</protein>
<keyword evidence="1" id="KW-0547">Nucleotide-binding</keyword>
<dbReference type="GO" id="GO:0000166">
    <property type="term" value="F:nucleotide binding"/>
    <property type="evidence" value="ECO:0007669"/>
    <property type="project" value="UniProtKB-KW"/>
</dbReference>
<dbReference type="SUPFAM" id="SSF90002">
    <property type="entry name" value="Hypothetical protein YjiA, C-terminal domain"/>
    <property type="match status" value="1"/>
</dbReference>
<dbReference type="InterPro" id="IPR003495">
    <property type="entry name" value="CobW/HypB/UreG_nucleotide-bd"/>
</dbReference>
<evidence type="ECO:0000256" key="2">
    <source>
        <dbReference type="ARBA" id="ARBA00022801"/>
    </source>
</evidence>
<evidence type="ECO:0000313" key="9">
    <source>
        <dbReference type="EMBL" id="ANN75930.1"/>
    </source>
</evidence>
<evidence type="ECO:0000256" key="5">
    <source>
        <dbReference type="ARBA" id="ARBA00045658"/>
    </source>
</evidence>
<evidence type="ECO:0000256" key="1">
    <source>
        <dbReference type="ARBA" id="ARBA00022741"/>
    </source>
</evidence>
<name>A0A193G7X7_9BORD</name>
<feature type="domain" description="CobW C-terminal" evidence="8">
    <location>
        <begin position="237"/>
        <end position="319"/>
    </location>
</feature>
<dbReference type="SUPFAM" id="SSF52540">
    <property type="entry name" value="P-loop containing nucleoside triphosphate hydrolases"/>
    <property type="match status" value="1"/>
</dbReference>
<evidence type="ECO:0000259" key="7">
    <source>
        <dbReference type="Pfam" id="PF02492"/>
    </source>
</evidence>
<dbReference type="InterPro" id="IPR027417">
    <property type="entry name" value="P-loop_NTPase"/>
</dbReference>
<dbReference type="AlphaFoldDB" id="A0A193G7X7"/>
<comment type="similarity">
    <text evidence="4">Belongs to the SIMIBI class G3E GTPase family. ZNG1 subfamily.</text>
</comment>
<evidence type="ECO:0000313" key="10">
    <source>
        <dbReference type="Proteomes" id="UP000091926"/>
    </source>
</evidence>
<keyword evidence="3" id="KW-0143">Chaperone</keyword>
<dbReference type="Gene3D" id="3.30.1220.10">
    <property type="entry name" value="CobW-like, C-terminal domain"/>
    <property type="match status" value="1"/>
</dbReference>
<dbReference type="STRING" id="463014.BAU07_01235"/>
<comment type="function">
    <text evidence="5">Zinc chaperone that directly transfers zinc cofactor to target proteins, thereby activating them. Zinc is transferred from the CXCC motif in the GTPase domain to the zinc binding site in target proteins in a process requiring GTP hydrolysis.</text>
</comment>
<dbReference type="InterPro" id="IPR051316">
    <property type="entry name" value="Zinc-reg_GTPase_activator"/>
</dbReference>
<dbReference type="EMBL" id="CP016172">
    <property type="protein sequence ID" value="ANN75930.1"/>
    <property type="molecule type" value="Genomic_DNA"/>
</dbReference>
<keyword evidence="10" id="KW-1185">Reference proteome</keyword>